<gene>
    <name evidence="3" type="ORF">A1Q2_03147</name>
</gene>
<dbReference type="UniPathway" id="UPA00988"/>
<evidence type="ECO:0000256" key="1">
    <source>
        <dbReference type="ARBA" id="ARBA00029535"/>
    </source>
</evidence>
<dbReference type="eggNOG" id="KOG1920">
    <property type="taxonomic scope" value="Eukaryota"/>
</dbReference>
<evidence type="ECO:0000259" key="2">
    <source>
        <dbReference type="Pfam" id="PF04762"/>
    </source>
</evidence>
<dbReference type="InParanoid" id="K1VPJ8"/>
<organism evidence="3 4">
    <name type="scientific">Trichosporon asahii var. asahii (strain CBS 8904)</name>
    <name type="common">Yeast</name>
    <dbReference type="NCBI Taxonomy" id="1220162"/>
    <lineage>
        <taxon>Eukaryota</taxon>
        <taxon>Fungi</taxon>
        <taxon>Dikarya</taxon>
        <taxon>Basidiomycota</taxon>
        <taxon>Agaricomycotina</taxon>
        <taxon>Tremellomycetes</taxon>
        <taxon>Trichosporonales</taxon>
        <taxon>Trichosporonaceae</taxon>
        <taxon>Trichosporon</taxon>
    </lineage>
</organism>
<keyword evidence="3" id="KW-0251">Elongation factor</keyword>
<dbReference type="InterPro" id="IPR056164">
    <property type="entry name" value="Beta-prop_ELP1_1st"/>
</dbReference>
<comment type="caution">
    <text evidence="3">The sequence shown here is derived from an EMBL/GenBank/DDBJ whole genome shotgun (WGS) entry which is preliminary data.</text>
</comment>
<dbReference type="InterPro" id="IPR006849">
    <property type="entry name" value="Elp1"/>
</dbReference>
<sequence>MRSLTPKAVQVAKVAFGESARAAAVTVDPETGSVYAAIERQVEFGLDVDVVKIADLEGNDRTPDVSCIMSSQLITQVVSSFSTPVLAPFKLPEGASQVVNMQYFADDRSLIILMAGGDIATMTFAEPLMGSTSVSSASIQRQLTTQLEVVGSIDSGIKAAAWSPDEEQLVLITGEDHVVCMTRTFDELYDEPLRTDDFGDDKFINVGWGSKTTQFHGSLGKAALMAARAPKPTEPTSFAHPTDDALPRITFRGDAKYFAVSSLDPYPSSGVRRQVRFFSRDASEGGVPRLSATSESIAGLEGPIAWRPSGNVIASLVRYGYEGGGEGRKGRWDVAMLERNGLRHGGFELREDEKTWENGVIRGMEWNADSEVLAIWLWTMKNYHYYLKQEIYPHQAGSKRFVSMRWHPEQPMTLYVIGEGESG</sequence>
<dbReference type="AlphaFoldDB" id="K1VPJ8"/>
<dbReference type="Gene3D" id="2.130.10.10">
    <property type="entry name" value="YVTN repeat-like/Quinoprotein amine dehydrogenase"/>
    <property type="match status" value="1"/>
</dbReference>
<dbReference type="EMBL" id="AMBO01000280">
    <property type="protein sequence ID" value="EKD02551.1"/>
    <property type="molecule type" value="Genomic_DNA"/>
</dbReference>
<feature type="domain" description="ELP1 first N-terminal beta-propeller" evidence="2">
    <location>
        <begin position="75"/>
        <end position="409"/>
    </location>
</feature>
<name>K1VPJ8_TRIAC</name>
<dbReference type="GO" id="GO:0000049">
    <property type="term" value="F:tRNA binding"/>
    <property type="evidence" value="ECO:0007669"/>
    <property type="project" value="TreeGrafter"/>
</dbReference>
<keyword evidence="3" id="KW-0648">Protein biosynthesis</keyword>
<dbReference type="STRING" id="1220162.K1VPJ8"/>
<evidence type="ECO:0000313" key="4">
    <source>
        <dbReference type="Proteomes" id="UP000006757"/>
    </source>
</evidence>
<dbReference type="SUPFAM" id="SSF82171">
    <property type="entry name" value="DPP6 N-terminal domain-like"/>
    <property type="match status" value="1"/>
</dbReference>
<reference evidence="3 4" key="1">
    <citation type="journal article" date="2012" name="Eukaryot. Cell">
        <title>Genome sequence of the Trichosporon asahii environmental strain CBS 8904.</title>
        <authorList>
            <person name="Yang R.Y."/>
            <person name="Li H.T."/>
            <person name="Zhu H."/>
            <person name="Zhou G.P."/>
            <person name="Wang M."/>
            <person name="Wang L."/>
        </authorList>
    </citation>
    <scope>NUCLEOTIDE SEQUENCE [LARGE SCALE GENOMIC DNA]</scope>
    <source>
        <strain evidence="3 4">CBS 8904</strain>
    </source>
</reference>
<keyword evidence="4" id="KW-1185">Reference proteome</keyword>
<dbReference type="OrthoDB" id="40048at2759"/>
<dbReference type="Proteomes" id="UP000006757">
    <property type="component" value="Unassembled WGS sequence"/>
</dbReference>
<dbReference type="OMA" id="VEDHIAQ"/>
<dbReference type="GO" id="GO:0033588">
    <property type="term" value="C:elongator holoenzyme complex"/>
    <property type="evidence" value="ECO:0007669"/>
    <property type="project" value="InterPro"/>
</dbReference>
<dbReference type="PANTHER" id="PTHR12747:SF0">
    <property type="entry name" value="ELONGATOR COMPLEX PROTEIN 1"/>
    <property type="match status" value="1"/>
</dbReference>
<dbReference type="Pfam" id="PF04762">
    <property type="entry name" value="Beta-prop_ELP1_1st"/>
    <property type="match status" value="1"/>
</dbReference>
<dbReference type="InterPro" id="IPR015943">
    <property type="entry name" value="WD40/YVTN_repeat-like_dom_sf"/>
</dbReference>
<dbReference type="HOGENOM" id="CLU_052054_0_0_1"/>
<evidence type="ECO:0000313" key="3">
    <source>
        <dbReference type="EMBL" id="EKD02551.1"/>
    </source>
</evidence>
<dbReference type="GO" id="GO:0005829">
    <property type="term" value="C:cytosol"/>
    <property type="evidence" value="ECO:0007669"/>
    <property type="project" value="TreeGrafter"/>
</dbReference>
<protein>
    <recommendedName>
        <fullName evidence="1">Elongator complex protein 1</fullName>
    </recommendedName>
</protein>
<dbReference type="GO" id="GO:0002926">
    <property type="term" value="P:tRNA wobble base 5-methoxycarbonylmethyl-2-thiouridinylation"/>
    <property type="evidence" value="ECO:0007669"/>
    <property type="project" value="TreeGrafter"/>
</dbReference>
<proteinExistence type="predicted"/>
<dbReference type="GO" id="GO:0003746">
    <property type="term" value="F:translation elongation factor activity"/>
    <property type="evidence" value="ECO:0007669"/>
    <property type="project" value="UniProtKB-KW"/>
</dbReference>
<dbReference type="PANTHER" id="PTHR12747">
    <property type="entry name" value="ELONGATOR COMPLEX PROTEIN 1"/>
    <property type="match status" value="1"/>
</dbReference>
<accession>K1VPJ8</accession>